<dbReference type="EMBL" id="BARV01007989">
    <property type="protein sequence ID" value="GAI15230.1"/>
    <property type="molecule type" value="Genomic_DNA"/>
</dbReference>
<name>X1MKJ2_9ZZZZ</name>
<evidence type="ECO:0000313" key="1">
    <source>
        <dbReference type="EMBL" id="GAI15230.1"/>
    </source>
</evidence>
<reference evidence="1" key="1">
    <citation type="journal article" date="2014" name="Front. Microbiol.">
        <title>High frequency of phylogenetically diverse reductive dehalogenase-homologous genes in deep subseafloor sedimentary metagenomes.</title>
        <authorList>
            <person name="Kawai M."/>
            <person name="Futagami T."/>
            <person name="Toyoda A."/>
            <person name="Takaki Y."/>
            <person name="Nishi S."/>
            <person name="Hori S."/>
            <person name="Arai W."/>
            <person name="Tsubouchi T."/>
            <person name="Morono Y."/>
            <person name="Uchiyama I."/>
            <person name="Ito T."/>
            <person name="Fujiyama A."/>
            <person name="Inagaki F."/>
            <person name="Takami H."/>
        </authorList>
    </citation>
    <scope>NUCLEOTIDE SEQUENCE</scope>
    <source>
        <strain evidence="1">Expedition CK06-06</strain>
    </source>
</reference>
<organism evidence="1">
    <name type="scientific">marine sediment metagenome</name>
    <dbReference type="NCBI Taxonomy" id="412755"/>
    <lineage>
        <taxon>unclassified sequences</taxon>
        <taxon>metagenomes</taxon>
        <taxon>ecological metagenomes</taxon>
    </lineage>
</organism>
<comment type="caution">
    <text evidence="1">The sequence shown here is derived from an EMBL/GenBank/DDBJ whole genome shotgun (WGS) entry which is preliminary data.</text>
</comment>
<accession>X1MKJ2</accession>
<protein>
    <submittedName>
        <fullName evidence="1">Uncharacterized protein</fullName>
    </submittedName>
</protein>
<dbReference type="AlphaFoldDB" id="X1MKJ2"/>
<proteinExistence type="predicted"/>
<sequence>MLKRKTLQKEAEEEEKNLKAREYIEKNNPADVNSVPALIERVKRLEALLGIYKWL</sequence>
<gene>
    <name evidence="1" type="ORF">S06H3_16170</name>
</gene>